<evidence type="ECO:0000313" key="2">
    <source>
        <dbReference type="Proteomes" id="UP000310200"/>
    </source>
</evidence>
<organism evidence="1 2">
    <name type="scientific">Temnothorax longispinosus</name>
    <dbReference type="NCBI Taxonomy" id="300112"/>
    <lineage>
        <taxon>Eukaryota</taxon>
        <taxon>Metazoa</taxon>
        <taxon>Ecdysozoa</taxon>
        <taxon>Arthropoda</taxon>
        <taxon>Hexapoda</taxon>
        <taxon>Insecta</taxon>
        <taxon>Pterygota</taxon>
        <taxon>Neoptera</taxon>
        <taxon>Endopterygota</taxon>
        <taxon>Hymenoptera</taxon>
        <taxon>Apocrita</taxon>
        <taxon>Aculeata</taxon>
        <taxon>Formicoidea</taxon>
        <taxon>Formicidae</taxon>
        <taxon>Myrmicinae</taxon>
        <taxon>Temnothorax</taxon>
    </lineage>
</organism>
<evidence type="ECO:0000313" key="1">
    <source>
        <dbReference type="EMBL" id="TGZ54163.1"/>
    </source>
</evidence>
<dbReference type="EMBL" id="QBLH01000812">
    <property type="protein sequence ID" value="TGZ54163.1"/>
    <property type="molecule type" value="Genomic_DNA"/>
</dbReference>
<sequence length="348" mass="39770">MDDFPDRKSRARLFLRRAVRGMTYRLIPIQGKLNSALKESRRGSVKDDFIRTTTRRCLHRGKTETKLRWRHTPCIKHLLAAVQKPRNGVRETFAIHGTVLAHMHVQLQVQSRDVSVHCSPFCERGPRILQTFERSPNLSRVGPTRGARNQAESICKTHAESDWLAGAAETRVTSCGGPSPDTTPGLAFYFVACRYRAINSGFAHTLYADIPGGRRRIMGRDIENCAKWRLIAFAQSSFSPLSMTLVFCVLFTRIEDEERGEERRERDHELAALDYPRSVFPSPINETLREIGFLRESFCGTKNRRMLKRNRDSSMDTTTHVKCKCVILHDRRGTSTLEPVIEEGHLSF</sequence>
<proteinExistence type="predicted"/>
<gene>
    <name evidence="1" type="ORF">DBV15_08772</name>
</gene>
<accession>A0A4S2KVQ9</accession>
<comment type="caution">
    <text evidence="1">The sequence shown here is derived from an EMBL/GenBank/DDBJ whole genome shotgun (WGS) entry which is preliminary data.</text>
</comment>
<keyword evidence="2" id="KW-1185">Reference proteome</keyword>
<dbReference type="Proteomes" id="UP000310200">
    <property type="component" value="Unassembled WGS sequence"/>
</dbReference>
<reference evidence="1 2" key="1">
    <citation type="journal article" date="2019" name="Philos. Trans. R. Soc. Lond., B, Biol. Sci.">
        <title>Ant behaviour and brain gene expression of defending hosts depend on the ecological success of the intruding social parasite.</title>
        <authorList>
            <person name="Kaur R."/>
            <person name="Stoldt M."/>
            <person name="Jongepier E."/>
            <person name="Feldmeyer B."/>
            <person name="Menzel F."/>
            <person name="Bornberg-Bauer E."/>
            <person name="Foitzik S."/>
        </authorList>
    </citation>
    <scope>NUCLEOTIDE SEQUENCE [LARGE SCALE GENOMIC DNA]</scope>
    <source>
        <tissue evidence="1">Whole body</tissue>
    </source>
</reference>
<dbReference type="AlphaFoldDB" id="A0A4S2KVQ9"/>
<protein>
    <submittedName>
        <fullName evidence="1">Uncharacterized protein</fullName>
    </submittedName>
</protein>
<name>A0A4S2KVQ9_9HYME</name>